<dbReference type="Proteomes" id="UP000054823">
    <property type="component" value="Unassembled WGS sequence"/>
</dbReference>
<dbReference type="InterPro" id="IPR026024">
    <property type="entry name" value="Chemotaxis_MeTrfase_CheR"/>
</dbReference>
<proteinExistence type="predicted"/>
<dbReference type="GO" id="GO:0032259">
    <property type="term" value="P:methylation"/>
    <property type="evidence" value="ECO:0007669"/>
    <property type="project" value="UniProtKB-KW"/>
</dbReference>
<evidence type="ECO:0000256" key="2">
    <source>
        <dbReference type="ARBA" id="ARBA00022603"/>
    </source>
</evidence>
<dbReference type="PRINTS" id="PR00996">
    <property type="entry name" value="CHERMTFRASE"/>
</dbReference>
<dbReference type="STRING" id="321267.SHM7688_01619"/>
<comment type="function">
    <text evidence="5">Methylation of the membrane-bound methyl-accepting chemotaxis proteins (MCP) to form gamma-glutamyl methyl ester residues in MCP.</text>
</comment>
<dbReference type="AlphaFoldDB" id="A0A0P1EPA3"/>
<gene>
    <name evidence="8" type="primary">cheR</name>
    <name evidence="8" type="ORF">SHM7688_01619</name>
</gene>
<dbReference type="PIRSF" id="PIRSF000410">
    <property type="entry name" value="CheR"/>
    <property type="match status" value="1"/>
</dbReference>
<dbReference type="InterPro" id="IPR022641">
    <property type="entry name" value="CheR_N"/>
</dbReference>
<keyword evidence="9" id="KW-1185">Reference proteome</keyword>
<dbReference type="PANTHER" id="PTHR24422:SF19">
    <property type="entry name" value="CHEMOTAXIS PROTEIN METHYLTRANSFERASE"/>
    <property type="match status" value="1"/>
</dbReference>
<dbReference type="InterPro" id="IPR050903">
    <property type="entry name" value="Bact_Chemotaxis_MeTrfase"/>
</dbReference>
<dbReference type="PROSITE" id="PS50123">
    <property type="entry name" value="CHER"/>
    <property type="match status" value="1"/>
</dbReference>
<evidence type="ECO:0000256" key="3">
    <source>
        <dbReference type="ARBA" id="ARBA00022679"/>
    </source>
</evidence>
<dbReference type="InterPro" id="IPR029063">
    <property type="entry name" value="SAM-dependent_MTases_sf"/>
</dbReference>
<dbReference type="SMART" id="SM00138">
    <property type="entry name" value="MeTrc"/>
    <property type="match status" value="1"/>
</dbReference>
<sequence>MNQMAQHILEEGSISDADFARIAGLVREMMGIDLQPHKRTMVASRLSKRLRATGYDTVDGYIDYMLSAQGQDEKTRFVSAYTTNMTRFNREGHHFEQLANDILPDLMNQARKGKRVRIWSAGCSSGEEPYGLAFNVLDACPEAGDLDVKILATDIDTEILATAKRGVYPASSTGTLPNGQGDKYFMPVDRSGERRSVNDKVRDLISFRRLNLHGEWPFTGKFDIIMCRNVAIYFDAPTQSRLWQRFGEQLCQNGLLFIGHSEGIGPEHAELFTMVGRGVFSTDTSRVGNNKSNATLHMGNIQ</sequence>
<feature type="binding site" evidence="6">
    <location>
        <begin position="228"/>
        <end position="229"/>
    </location>
    <ligand>
        <name>S-adenosyl-L-methionine</name>
        <dbReference type="ChEBI" id="CHEBI:59789"/>
    </ligand>
</feature>
<dbReference type="SUPFAM" id="SSF47757">
    <property type="entry name" value="Chemotaxis receptor methyltransferase CheR, N-terminal domain"/>
    <property type="match status" value="1"/>
</dbReference>
<accession>A0A0P1EPA3</accession>
<comment type="catalytic activity">
    <reaction evidence="1 5">
        <text>L-glutamyl-[protein] + S-adenosyl-L-methionine = [protein]-L-glutamate 5-O-methyl ester + S-adenosyl-L-homocysteine</text>
        <dbReference type="Rhea" id="RHEA:24452"/>
        <dbReference type="Rhea" id="RHEA-COMP:10208"/>
        <dbReference type="Rhea" id="RHEA-COMP:10311"/>
        <dbReference type="ChEBI" id="CHEBI:29973"/>
        <dbReference type="ChEBI" id="CHEBI:57856"/>
        <dbReference type="ChEBI" id="CHEBI:59789"/>
        <dbReference type="ChEBI" id="CHEBI:82795"/>
        <dbReference type="EC" id="2.1.1.80"/>
    </reaction>
</comment>
<evidence type="ECO:0000256" key="1">
    <source>
        <dbReference type="ARBA" id="ARBA00001541"/>
    </source>
</evidence>
<dbReference type="InterPro" id="IPR000780">
    <property type="entry name" value="CheR_MeTrfase"/>
</dbReference>
<keyword evidence="4 5" id="KW-0949">S-adenosyl-L-methionine</keyword>
<evidence type="ECO:0000313" key="9">
    <source>
        <dbReference type="Proteomes" id="UP000054823"/>
    </source>
</evidence>
<evidence type="ECO:0000313" key="8">
    <source>
        <dbReference type="EMBL" id="CUH52177.1"/>
    </source>
</evidence>
<feature type="binding site" evidence="6">
    <location>
        <position position="86"/>
    </location>
    <ligand>
        <name>S-adenosyl-L-methionine</name>
        <dbReference type="ChEBI" id="CHEBI:59789"/>
    </ligand>
</feature>
<dbReference type="InterPro" id="IPR022642">
    <property type="entry name" value="CheR_C"/>
</dbReference>
<feature type="binding site" evidence="6">
    <location>
        <position position="84"/>
    </location>
    <ligand>
        <name>S-adenosyl-L-methionine</name>
        <dbReference type="ChEBI" id="CHEBI:59789"/>
    </ligand>
</feature>
<dbReference type="Pfam" id="PF03705">
    <property type="entry name" value="CheR_N"/>
    <property type="match status" value="1"/>
</dbReference>
<dbReference type="OrthoDB" id="9816309at2"/>
<evidence type="ECO:0000259" key="7">
    <source>
        <dbReference type="PROSITE" id="PS50123"/>
    </source>
</evidence>
<protein>
    <recommendedName>
        <fullName evidence="5">Chemotaxis protein methyltransferase</fullName>
        <ecNumber evidence="5">2.1.1.80</ecNumber>
    </recommendedName>
</protein>
<reference evidence="8 9" key="1">
    <citation type="submission" date="2015-09" db="EMBL/GenBank/DDBJ databases">
        <authorList>
            <consortium name="Swine Surveillance"/>
        </authorList>
    </citation>
    <scope>NUCLEOTIDE SEQUENCE [LARGE SCALE GENOMIC DNA]</scope>
    <source>
        <strain evidence="8 9">CECT 7688</strain>
    </source>
</reference>
<dbReference type="Pfam" id="PF01739">
    <property type="entry name" value="CheR"/>
    <property type="match status" value="1"/>
</dbReference>
<dbReference type="SUPFAM" id="SSF53335">
    <property type="entry name" value="S-adenosyl-L-methionine-dependent methyltransferases"/>
    <property type="match status" value="1"/>
</dbReference>
<dbReference type="EMBL" id="CYPW01000015">
    <property type="protein sequence ID" value="CUH52177.1"/>
    <property type="molecule type" value="Genomic_DNA"/>
</dbReference>
<dbReference type="Gene3D" id="1.10.155.10">
    <property type="entry name" value="Chemotaxis receptor methyltransferase CheR, N-terminal domain"/>
    <property type="match status" value="1"/>
</dbReference>
<keyword evidence="3 5" id="KW-0808">Transferase</keyword>
<dbReference type="Gene3D" id="3.40.50.150">
    <property type="entry name" value="Vaccinia Virus protein VP39"/>
    <property type="match status" value="1"/>
</dbReference>
<dbReference type="GO" id="GO:0008983">
    <property type="term" value="F:protein-glutamate O-methyltransferase activity"/>
    <property type="evidence" value="ECO:0007669"/>
    <property type="project" value="UniProtKB-EC"/>
</dbReference>
<dbReference type="PANTHER" id="PTHR24422">
    <property type="entry name" value="CHEMOTAXIS PROTEIN METHYLTRANSFERASE"/>
    <property type="match status" value="1"/>
</dbReference>
<keyword evidence="2 5" id="KW-0489">Methyltransferase</keyword>
<evidence type="ECO:0000256" key="4">
    <source>
        <dbReference type="ARBA" id="ARBA00022691"/>
    </source>
</evidence>
<feature type="domain" description="CheR-type methyltransferase" evidence="7">
    <location>
        <begin position="7"/>
        <end position="285"/>
    </location>
</feature>
<feature type="binding site" evidence="6">
    <location>
        <begin position="211"/>
        <end position="212"/>
    </location>
    <ligand>
        <name>S-adenosyl-L-methionine</name>
        <dbReference type="ChEBI" id="CHEBI:59789"/>
    </ligand>
</feature>
<feature type="binding site" evidence="6">
    <location>
        <position position="128"/>
    </location>
    <ligand>
        <name>S-adenosyl-L-methionine</name>
        <dbReference type="ChEBI" id="CHEBI:59789"/>
    </ligand>
</feature>
<dbReference type="InterPro" id="IPR036804">
    <property type="entry name" value="CheR_N_sf"/>
</dbReference>
<evidence type="ECO:0000256" key="5">
    <source>
        <dbReference type="PIRNR" id="PIRNR000410"/>
    </source>
</evidence>
<dbReference type="EC" id="2.1.1.80" evidence="5"/>
<feature type="binding site" evidence="6">
    <location>
        <position position="154"/>
    </location>
    <ligand>
        <name>S-adenosyl-L-methionine</name>
        <dbReference type="ChEBI" id="CHEBI:59789"/>
    </ligand>
</feature>
<evidence type="ECO:0000256" key="6">
    <source>
        <dbReference type="PIRSR" id="PIRSR000410-1"/>
    </source>
</evidence>
<feature type="binding site" evidence="6">
    <location>
        <position position="90"/>
    </location>
    <ligand>
        <name>S-adenosyl-L-methionine</name>
        <dbReference type="ChEBI" id="CHEBI:59789"/>
    </ligand>
</feature>
<organism evidence="8 9">
    <name type="scientific">Shimia marina</name>
    <dbReference type="NCBI Taxonomy" id="321267"/>
    <lineage>
        <taxon>Bacteria</taxon>
        <taxon>Pseudomonadati</taxon>
        <taxon>Pseudomonadota</taxon>
        <taxon>Alphaproteobacteria</taxon>
        <taxon>Rhodobacterales</taxon>
        <taxon>Roseobacteraceae</taxon>
    </lineage>
</organism>
<name>A0A0P1EPA3_9RHOB</name>